<dbReference type="Proteomes" id="UP000078595">
    <property type="component" value="Chromosome 3"/>
</dbReference>
<reference evidence="10" key="2">
    <citation type="submission" date="2013-07" db="EMBL/GenBank/DDBJ databases">
        <authorList>
            <consortium name="The Broad Institute Genome Sequencing Platform"/>
            <person name="Cuomo C."/>
            <person name="Litvintseva A."/>
            <person name="Chen Y."/>
            <person name="Heitman J."/>
            <person name="Sun S."/>
            <person name="Springer D."/>
            <person name="Dromer F."/>
            <person name="Young S.K."/>
            <person name="Zeng Q."/>
            <person name="Gargeya S."/>
            <person name="Fitzgerald M."/>
            <person name="Abouelleil A."/>
            <person name="Alvarado L."/>
            <person name="Berlin A.M."/>
            <person name="Chapman S.B."/>
            <person name="Dewar J."/>
            <person name="Goldberg J."/>
            <person name="Griggs A."/>
            <person name="Gujja S."/>
            <person name="Hansen M."/>
            <person name="Howarth C."/>
            <person name="Imamovic A."/>
            <person name="Larimer J."/>
            <person name="McCowan C."/>
            <person name="Murphy C."/>
            <person name="Pearson M."/>
            <person name="Priest M."/>
            <person name="Roberts A."/>
            <person name="Saif S."/>
            <person name="Shea T."/>
            <person name="Sykes S."/>
            <person name="Wortman J."/>
            <person name="Nusbaum C."/>
            <person name="Birren B."/>
        </authorList>
    </citation>
    <scope>NUCLEOTIDE SEQUENCE</scope>
    <source>
        <strain evidence="10">CBS 10117</strain>
    </source>
</reference>
<reference evidence="9" key="1">
    <citation type="submission" date="2013-07" db="EMBL/GenBank/DDBJ databases">
        <title>The Genome Sequence of Cryptococcus dejecticola CBS10117.</title>
        <authorList>
            <consortium name="The Broad Institute Genome Sequencing Platform"/>
            <person name="Cuomo C."/>
            <person name="Litvintseva A."/>
            <person name="Chen Y."/>
            <person name="Heitman J."/>
            <person name="Sun S."/>
            <person name="Springer D."/>
            <person name="Dromer F."/>
            <person name="Young S.K."/>
            <person name="Zeng Q."/>
            <person name="Gargeya S."/>
            <person name="Fitzgerald M."/>
            <person name="Abouelleil A."/>
            <person name="Alvarado L."/>
            <person name="Berlin A.M."/>
            <person name="Chapman S.B."/>
            <person name="Dewar J."/>
            <person name="Goldberg J."/>
            <person name="Griggs A."/>
            <person name="Gujja S."/>
            <person name="Hansen M."/>
            <person name="Howarth C."/>
            <person name="Imamovic A."/>
            <person name="Larimer J."/>
            <person name="McCowan C."/>
            <person name="Murphy C."/>
            <person name="Pearson M."/>
            <person name="Priest M."/>
            <person name="Roberts A."/>
            <person name="Saif S."/>
            <person name="Shea T."/>
            <person name="Sykes S."/>
            <person name="Wortman J."/>
            <person name="Nusbaum C."/>
            <person name="Birren B."/>
        </authorList>
    </citation>
    <scope>NUCLEOTIDE SEQUENCE [LARGE SCALE GENOMIC DNA]</scope>
    <source>
        <strain evidence="9">CBS 10117</strain>
    </source>
</reference>
<dbReference type="GO" id="GO:0016020">
    <property type="term" value="C:membrane"/>
    <property type="evidence" value="ECO:0007669"/>
    <property type="project" value="UniProtKB-SubCell"/>
</dbReference>
<dbReference type="VEuPathDB" id="FungiDB:I303_02929"/>
<evidence type="ECO:0000256" key="1">
    <source>
        <dbReference type="ARBA" id="ARBA00004167"/>
    </source>
</evidence>
<keyword evidence="5" id="KW-1133">Transmembrane helix</keyword>
<accession>A0A1A6AA27</accession>
<dbReference type="AlphaFoldDB" id="A0A1A6AA27"/>
<evidence type="ECO:0000256" key="4">
    <source>
        <dbReference type="ARBA" id="ARBA00022692"/>
    </source>
</evidence>
<organism evidence="9">
    <name type="scientific">Kwoniella dejecticola CBS 10117</name>
    <dbReference type="NCBI Taxonomy" id="1296121"/>
    <lineage>
        <taxon>Eukaryota</taxon>
        <taxon>Fungi</taxon>
        <taxon>Dikarya</taxon>
        <taxon>Basidiomycota</taxon>
        <taxon>Agaricomycotina</taxon>
        <taxon>Tremellomycetes</taxon>
        <taxon>Tremellales</taxon>
        <taxon>Cryptococcaceae</taxon>
        <taxon>Kwoniella</taxon>
    </lineage>
</organism>
<dbReference type="STRING" id="1296121.A0A1A6AA27"/>
<dbReference type="InterPro" id="IPR007657">
    <property type="entry name" value="Glycosyltransferase_61"/>
</dbReference>
<dbReference type="Pfam" id="PF04577">
    <property type="entry name" value="Glyco_transf_61"/>
    <property type="match status" value="1"/>
</dbReference>
<dbReference type="PANTHER" id="PTHR20961">
    <property type="entry name" value="GLYCOSYLTRANSFERASE"/>
    <property type="match status" value="1"/>
</dbReference>
<keyword evidence="4" id="KW-0812">Transmembrane</keyword>
<name>A0A1A6AA27_9TREE</name>
<evidence type="ECO:0000256" key="7">
    <source>
        <dbReference type="ARBA" id="ARBA00023180"/>
    </source>
</evidence>
<comment type="subcellular location">
    <subcellularLocation>
        <location evidence="1">Membrane</location>
        <topology evidence="1">Single-pass membrane protein</topology>
    </subcellularLocation>
</comment>
<feature type="domain" description="Glycosyltransferase 61 catalytic" evidence="8">
    <location>
        <begin position="163"/>
        <end position="378"/>
    </location>
</feature>
<dbReference type="GO" id="GO:0097363">
    <property type="term" value="F:protein O-acetylglucosaminyltransferase activity"/>
    <property type="evidence" value="ECO:0007669"/>
    <property type="project" value="TreeGrafter"/>
</dbReference>
<keyword evidence="3" id="KW-0808">Transferase</keyword>
<evidence type="ECO:0000256" key="6">
    <source>
        <dbReference type="ARBA" id="ARBA00023136"/>
    </source>
</evidence>
<keyword evidence="7" id="KW-0325">Glycoprotein</keyword>
<keyword evidence="11" id="KW-1185">Reference proteome</keyword>
<dbReference type="RefSeq" id="XP_018264750.1">
    <property type="nucleotide sequence ID" value="XM_018406256.1"/>
</dbReference>
<evidence type="ECO:0000313" key="9">
    <source>
        <dbReference type="EMBL" id="OBR86908.1"/>
    </source>
</evidence>
<evidence type="ECO:0000256" key="3">
    <source>
        <dbReference type="ARBA" id="ARBA00022679"/>
    </source>
</evidence>
<dbReference type="PANTHER" id="PTHR20961:SF38">
    <property type="entry name" value="PROTEIN O-LINKED-MANNOSE BETA-1,4-N-ACETYLGLUCOSAMINYLTRANSFERASE 2"/>
    <property type="match status" value="1"/>
</dbReference>
<dbReference type="EMBL" id="CP144532">
    <property type="protein sequence ID" value="WWC60338.1"/>
    <property type="molecule type" value="Genomic_DNA"/>
</dbReference>
<proteinExistence type="predicted"/>
<gene>
    <name evidence="9" type="ORF">I303_02929</name>
    <name evidence="10" type="ORF">I303_102909</name>
</gene>
<evidence type="ECO:0000256" key="2">
    <source>
        <dbReference type="ARBA" id="ARBA00022676"/>
    </source>
</evidence>
<sequence length="451" mass="50696">MGSGSSSPVKSDYSPPISFHSQGPTEYIGGVPGYTVLDNVWYNNKKFYFIGDDHGHIPNNERLFTASTGWGDGTKDVVTFESKKDGPDVEGGGGITEINGTTIFLNDGWPGSWSGYFMYYHFASEIILGSYSVLSSIHKPLPSDLKKPWNIYKGLGRRLALQESNQLPLVSSANKVDVGLANRILFAWEWNWDGKDGLSRAVSEGLVGKDGIIDPAGWREMTNTNRWIYFERLLLTDRETAHRNNPLSQVWYKMALDAYKLAPSPNSLASVREKFLNYYDIPIQTRHRAGKSIGNKVKVVYADRQGSDRKFPDKTHQELLKHLKRIEEQGKAVIIDAKLENIDLRGQFELFSDADIMFGVHGNGLTHEMWMPTGGIVIECFPKTTFAYDYAPISAVLGHQHLIWREDGEFPPEDWKPQNGGNGNALHDGTRFPLNVEVFSEWLESKIDGML</sequence>
<evidence type="ECO:0000256" key="5">
    <source>
        <dbReference type="ARBA" id="ARBA00022989"/>
    </source>
</evidence>
<keyword evidence="6" id="KW-0472">Membrane</keyword>
<protein>
    <recommendedName>
        <fullName evidence="8">Glycosyltransferase 61 catalytic domain-containing protein</fullName>
    </recommendedName>
</protein>
<evidence type="ECO:0000313" key="11">
    <source>
        <dbReference type="Proteomes" id="UP000078595"/>
    </source>
</evidence>
<dbReference type="GO" id="GO:0035269">
    <property type="term" value="P:protein O-linked glycosylation via mannose"/>
    <property type="evidence" value="ECO:0007669"/>
    <property type="project" value="TreeGrafter"/>
</dbReference>
<dbReference type="InterPro" id="IPR049625">
    <property type="entry name" value="Glyco_transf_61_cat"/>
</dbReference>
<reference evidence="10" key="3">
    <citation type="submission" date="2024-02" db="EMBL/GenBank/DDBJ databases">
        <title>Comparative genomics of Cryptococcus and Kwoniella reveals pathogenesis evolution and contrasting modes of karyotype evolution via chromosome fusion or intercentromeric recombination.</title>
        <authorList>
            <person name="Coelho M.A."/>
            <person name="David-Palma M."/>
            <person name="Shea T."/>
            <person name="Bowers K."/>
            <person name="McGinley-Smith S."/>
            <person name="Mohammad A.W."/>
            <person name="Gnirke A."/>
            <person name="Yurkov A.M."/>
            <person name="Nowrousian M."/>
            <person name="Sun S."/>
            <person name="Cuomo C.A."/>
            <person name="Heitman J."/>
        </authorList>
    </citation>
    <scope>NUCLEOTIDE SEQUENCE</scope>
    <source>
        <strain evidence="10">CBS 10117</strain>
    </source>
</reference>
<dbReference type="GO" id="GO:0005783">
    <property type="term" value="C:endoplasmic reticulum"/>
    <property type="evidence" value="ECO:0007669"/>
    <property type="project" value="TreeGrafter"/>
</dbReference>
<evidence type="ECO:0000313" key="10">
    <source>
        <dbReference type="EMBL" id="WWC60338.1"/>
    </source>
</evidence>
<dbReference type="KEGG" id="kdj:28966628"/>
<evidence type="ECO:0000259" key="8">
    <source>
        <dbReference type="Pfam" id="PF04577"/>
    </source>
</evidence>
<dbReference type="OrthoDB" id="529273at2759"/>
<keyword evidence="2" id="KW-0328">Glycosyltransferase</keyword>
<dbReference type="GeneID" id="28966628"/>
<dbReference type="EMBL" id="KI894029">
    <property type="protein sequence ID" value="OBR86908.1"/>
    <property type="molecule type" value="Genomic_DNA"/>
</dbReference>